<protein>
    <submittedName>
        <fullName evidence="1">Uncharacterized protein</fullName>
    </submittedName>
</protein>
<dbReference type="Proteomes" id="UP000295008">
    <property type="component" value="Unassembled WGS sequence"/>
</dbReference>
<evidence type="ECO:0000313" key="2">
    <source>
        <dbReference type="Proteomes" id="UP000295008"/>
    </source>
</evidence>
<organism evidence="1 2">
    <name type="scientific">Hydrogenispora ethanolica</name>
    <dbReference type="NCBI Taxonomy" id="1082276"/>
    <lineage>
        <taxon>Bacteria</taxon>
        <taxon>Bacillati</taxon>
        <taxon>Bacillota</taxon>
        <taxon>Hydrogenispora</taxon>
    </lineage>
</organism>
<name>A0A4R1RA25_HYDET</name>
<dbReference type="EMBL" id="SLUN01000024">
    <property type="protein sequence ID" value="TCL62594.1"/>
    <property type="molecule type" value="Genomic_DNA"/>
</dbReference>
<proteinExistence type="predicted"/>
<reference evidence="1 2" key="1">
    <citation type="submission" date="2019-03" db="EMBL/GenBank/DDBJ databases">
        <title>Genomic Encyclopedia of Type Strains, Phase IV (KMG-IV): sequencing the most valuable type-strain genomes for metagenomic binning, comparative biology and taxonomic classification.</title>
        <authorList>
            <person name="Goeker M."/>
        </authorList>
    </citation>
    <scope>NUCLEOTIDE SEQUENCE [LARGE SCALE GENOMIC DNA]</scope>
    <source>
        <strain evidence="1 2">LX-B</strain>
    </source>
</reference>
<accession>A0A4R1RA25</accession>
<evidence type="ECO:0000313" key="1">
    <source>
        <dbReference type="EMBL" id="TCL62594.1"/>
    </source>
</evidence>
<comment type="caution">
    <text evidence="1">The sequence shown here is derived from an EMBL/GenBank/DDBJ whole genome shotgun (WGS) entry which is preliminary data.</text>
</comment>
<keyword evidence="2" id="KW-1185">Reference proteome</keyword>
<gene>
    <name evidence="1" type="ORF">EDC14_102461</name>
</gene>
<sequence>MNRTKYELKIDNELAMVLGKIAEKIKEIQG</sequence>
<dbReference type="AlphaFoldDB" id="A0A4R1RA25"/>